<evidence type="ECO:0000256" key="2">
    <source>
        <dbReference type="SAM" id="MobiDB-lite"/>
    </source>
</evidence>
<name>A0A4Q7DJX9_9PROT</name>
<feature type="region of interest" description="Disordered" evidence="2">
    <location>
        <begin position="621"/>
        <end position="670"/>
    </location>
</feature>
<reference evidence="4 5" key="1">
    <citation type="submission" date="2018-10" db="EMBL/GenBank/DDBJ databases">
        <title>An updated phylogeny of the Alphaproteobacteria reveals that the parasitic Rickettsiales and Holosporales have independent origins.</title>
        <authorList>
            <person name="Munoz-Gomez S.A."/>
            <person name="Hess S."/>
            <person name="Burger G."/>
            <person name="Lang B.F."/>
            <person name="Susko E."/>
            <person name="Slamovits C.H."/>
            <person name="Roger A.J."/>
        </authorList>
    </citation>
    <scope>NUCLEOTIDE SEQUENCE [LARGE SCALE GENOMIC DNA]</scope>
    <source>
        <strain evidence="4">HOLO01</strain>
    </source>
</reference>
<sequence>MMGFGTSLFCFYSVLALTTFATAEPDYQRVITLHNQIVTDRASTGLEGLNKRINELLGGSGNGISDTPATPVQAANMVHVLIREALVAKYTEEQFATDVLKVYREGKLKNPSALNHLKSVLIIYIAAHLDKGLSEDQRIKLTHQNLDKYKLGIPFSEELVKGELNRVGFFRLYNFFVKHPGAVKVMDVPLKPDEALDYDRISTPSPPSSSSSTPTVLSPSPSANAVTTASPSSDAPDAPSLDTPTAPPISLSHSTLLTPPPKNTPSSRRVSGNLANKVADLEQHSSSPSSSSSDDDLSYVQPYLEHIPSKLDKLRKLEAEVQSNKSQLEQLKQESAALKGKMISEHIGLDASSLTSEASSITHLTKYLSELTVPVDPGPPLPEFETREAKIAKLEGEKTNGQTILEAAKTELQNPTVTGTKKFLRNQELEQIKKENGTKIIALVKDINALKNINSVEYKALEKQKKQYDLELESYTERVLKFQEDTKKKNTKPDLIRLLNMYKALLETEEKYKTSDISFKTVKRDLKIWVDKSKDDPLPAQEIYKQDSRFQEAARLVDMWNKESAVAAKVNLDLSRITANRSGVSGSAKQPESAKKNLSGGNSSGLSASNSAPAALAVSRNLSIPTTPPDITIPTKKLFTPPKLKNGTAPPQPPPSKSKRKPDSDEEDDD</sequence>
<feature type="region of interest" description="Disordered" evidence="2">
    <location>
        <begin position="197"/>
        <end position="270"/>
    </location>
</feature>
<accession>A0A4Q7DJX9</accession>
<feature type="coiled-coil region" evidence="1">
    <location>
        <begin position="311"/>
        <end position="341"/>
    </location>
</feature>
<feature type="chain" id="PRO_5020654113" evidence="3">
    <location>
        <begin position="24"/>
        <end position="670"/>
    </location>
</feature>
<keyword evidence="1" id="KW-0175">Coiled coil</keyword>
<dbReference type="RefSeq" id="WP_130153764.1">
    <property type="nucleotide sequence ID" value="NZ_SCFB01000004.1"/>
</dbReference>
<feature type="region of interest" description="Disordered" evidence="2">
    <location>
        <begin position="581"/>
        <end position="609"/>
    </location>
</feature>
<evidence type="ECO:0000313" key="4">
    <source>
        <dbReference type="EMBL" id="RZI46668.1"/>
    </source>
</evidence>
<keyword evidence="3" id="KW-0732">Signal</keyword>
<gene>
    <name evidence="4" type="ORF">EQU50_03535</name>
</gene>
<feature type="compositionally biased region" description="Low complexity" evidence="2">
    <location>
        <begin position="208"/>
        <end position="244"/>
    </location>
</feature>
<dbReference type="EMBL" id="SCFB01000004">
    <property type="protein sequence ID" value="RZI46668.1"/>
    <property type="molecule type" value="Genomic_DNA"/>
</dbReference>
<dbReference type="AlphaFoldDB" id="A0A4Q7DJX9"/>
<comment type="caution">
    <text evidence="4">The sequence shown here is derived from an EMBL/GenBank/DDBJ whole genome shotgun (WGS) entry which is preliminary data.</text>
</comment>
<feature type="compositionally biased region" description="Polar residues" evidence="2">
    <location>
        <begin position="581"/>
        <end position="590"/>
    </location>
</feature>
<keyword evidence="5" id="KW-1185">Reference proteome</keyword>
<proteinExistence type="predicted"/>
<feature type="compositionally biased region" description="Low complexity" evidence="2">
    <location>
        <begin position="596"/>
        <end position="609"/>
    </location>
</feature>
<evidence type="ECO:0000313" key="5">
    <source>
        <dbReference type="Proteomes" id="UP000293550"/>
    </source>
</evidence>
<evidence type="ECO:0000256" key="3">
    <source>
        <dbReference type="SAM" id="SignalP"/>
    </source>
</evidence>
<feature type="signal peptide" evidence="3">
    <location>
        <begin position="1"/>
        <end position="23"/>
    </location>
</feature>
<feature type="coiled-coil region" evidence="1">
    <location>
        <begin position="458"/>
        <end position="485"/>
    </location>
</feature>
<organism evidence="4 5">
    <name type="scientific">Candidatus Finniella inopinata</name>
    <dbReference type="NCBI Taxonomy" id="1696036"/>
    <lineage>
        <taxon>Bacteria</taxon>
        <taxon>Pseudomonadati</taxon>
        <taxon>Pseudomonadota</taxon>
        <taxon>Alphaproteobacteria</taxon>
        <taxon>Holosporales</taxon>
        <taxon>Candidatus Paracaedibacteraceae</taxon>
        <taxon>Candidatus Finniella</taxon>
    </lineage>
</organism>
<protein>
    <submittedName>
        <fullName evidence="4">Uncharacterized protein</fullName>
    </submittedName>
</protein>
<dbReference type="Proteomes" id="UP000293550">
    <property type="component" value="Unassembled WGS sequence"/>
</dbReference>
<feature type="compositionally biased region" description="Low complexity" evidence="2">
    <location>
        <begin position="629"/>
        <end position="645"/>
    </location>
</feature>
<evidence type="ECO:0000256" key="1">
    <source>
        <dbReference type="SAM" id="Coils"/>
    </source>
</evidence>